<dbReference type="InterPro" id="IPR027417">
    <property type="entry name" value="P-loop_NTPase"/>
</dbReference>
<dbReference type="GO" id="GO:0005524">
    <property type="term" value="F:ATP binding"/>
    <property type="evidence" value="ECO:0007669"/>
    <property type="project" value="UniProtKB-KW"/>
</dbReference>
<dbReference type="AlphaFoldDB" id="A0A401YQ78"/>
<dbReference type="PANTHER" id="PTHR43820:SF5">
    <property type="entry name" value="HIGH-AFFINITY BRANCHED-CHAIN AMINO ACID TRANSPORT ATP-BINDING PROTEIN"/>
    <property type="match status" value="1"/>
</dbReference>
<dbReference type="InterPro" id="IPR017871">
    <property type="entry name" value="ABC_transporter-like_CS"/>
</dbReference>
<dbReference type="InterPro" id="IPR003439">
    <property type="entry name" value="ABC_transporter-like_ATP-bd"/>
</dbReference>
<feature type="domain" description="ABC transporter" evidence="7">
    <location>
        <begin position="13"/>
        <end position="238"/>
    </location>
</feature>
<dbReference type="Gene3D" id="3.40.50.300">
    <property type="entry name" value="P-loop containing nucleotide triphosphate hydrolases"/>
    <property type="match status" value="1"/>
</dbReference>
<proteinExistence type="inferred from homology"/>
<keyword evidence="2" id="KW-0813">Transport</keyword>
<dbReference type="Proteomes" id="UP000286931">
    <property type="component" value="Unassembled WGS sequence"/>
</dbReference>
<dbReference type="PROSITE" id="PS50893">
    <property type="entry name" value="ABC_TRANSPORTER_2"/>
    <property type="match status" value="1"/>
</dbReference>
<reference evidence="8 9" key="1">
    <citation type="submission" date="2018-12" db="EMBL/GenBank/DDBJ databases">
        <title>Draft genome sequence of Embleya hyalina NBRC 13850T.</title>
        <authorList>
            <person name="Komaki H."/>
            <person name="Hosoyama A."/>
            <person name="Kimura A."/>
            <person name="Ichikawa N."/>
            <person name="Tamura T."/>
        </authorList>
    </citation>
    <scope>NUCLEOTIDE SEQUENCE [LARGE SCALE GENOMIC DNA]</scope>
    <source>
        <strain evidence="8 9">NBRC 13850</strain>
    </source>
</reference>
<comment type="similarity">
    <text evidence="1">Belongs to the ABC transporter superfamily.</text>
</comment>
<dbReference type="SUPFAM" id="SSF52540">
    <property type="entry name" value="P-loop containing nucleoside triphosphate hydrolases"/>
    <property type="match status" value="1"/>
</dbReference>
<keyword evidence="4 8" id="KW-0067">ATP-binding</keyword>
<evidence type="ECO:0000256" key="5">
    <source>
        <dbReference type="ARBA" id="ARBA00022970"/>
    </source>
</evidence>
<evidence type="ECO:0000256" key="2">
    <source>
        <dbReference type="ARBA" id="ARBA00022448"/>
    </source>
</evidence>
<accession>A0A401YQ78</accession>
<organism evidence="8 9">
    <name type="scientific">Embleya hyalina</name>
    <dbReference type="NCBI Taxonomy" id="516124"/>
    <lineage>
        <taxon>Bacteria</taxon>
        <taxon>Bacillati</taxon>
        <taxon>Actinomycetota</taxon>
        <taxon>Actinomycetes</taxon>
        <taxon>Kitasatosporales</taxon>
        <taxon>Streptomycetaceae</taxon>
        <taxon>Embleya</taxon>
    </lineage>
</organism>
<keyword evidence="5" id="KW-0029">Amino-acid transport</keyword>
<dbReference type="GO" id="GO:0015807">
    <property type="term" value="P:L-amino acid transport"/>
    <property type="evidence" value="ECO:0007669"/>
    <property type="project" value="TreeGrafter"/>
</dbReference>
<dbReference type="SMART" id="SM00382">
    <property type="entry name" value="AAA"/>
    <property type="match status" value="1"/>
</dbReference>
<evidence type="ECO:0000313" key="9">
    <source>
        <dbReference type="Proteomes" id="UP000286931"/>
    </source>
</evidence>
<protein>
    <submittedName>
        <fullName evidence="8">ABC transporter ATP-binding protein</fullName>
    </submittedName>
</protein>
<dbReference type="PANTHER" id="PTHR43820">
    <property type="entry name" value="HIGH-AFFINITY BRANCHED-CHAIN AMINO ACID TRANSPORT ATP-BINDING PROTEIN LIVF"/>
    <property type="match status" value="1"/>
</dbReference>
<dbReference type="PROSITE" id="PS00211">
    <property type="entry name" value="ABC_TRANSPORTER_1"/>
    <property type="match status" value="1"/>
</dbReference>
<feature type="region of interest" description="Disordered" evidence="6">
    <location>
        <begin position="242"/>
        <end position="268"/>
    </location>
</feature>
<feature type="compositionally biased region" description="Basic and acidic residues" evidence="6">
    <location>
        <begin position="245"/>
        <end position="258"/>
    </location>
</feature>
<name>A0A401YQ78_9ACTN</name>
<keyword evidence="9" id="KW-1185">Reference proteome</keyword>
<dbReference type="InterPro" id="IPR003593">
    <property type="entry name" value="AAA+_ATPase"/>
</dbReference>
<evidence type="ECO:0000256" key="1">
    <source>
        <dbReference type="ARBA" id="ARBA00005417"/>
    </source>
</evidence>
<gene>
    <name evidence="8" type="primary">livF_1</name>
    <name evidence="8" type="ORF">EHYA_04440</name>
</gene>
<evidence type="ECO:0000313" key="8">
    <source>
        <dbReference type="EMBL" id="GCD96753.1"/>
    </source>
</evidence>
<keyword evidence="3" id="KW-0547">Nucleotide-binding</keyword>
<evidence type="ECO:0000259" key="7">
    <source>
        <dbReference type="PROSITE" id="PS50893"/>
    </source>
</evidence>
<evidence type="ECO:0000256" key="4">
    <source>
        <dbReference type="ARBA" id="ARBA00022840"/>
    </source>
</evidence>
<evidence type="ECO:0000256" key="3">
    <source>
        <dbReference type="ARBA" id="ARBA00022741"/>
    </source>
</evidence>
<dbReference type="EMBL" id="BIFH01000021">
    <property type="protein sequence ID" value="GCD96753.1"/>
    <property type="molecule type" value="Genomic_DNA"/>
</dbReference>
<dbReference type="CDD" id="cd03224">
    <property type="entry name" value="ABC_TM1139_LivF_branched"/>
    <property type="match status" value="1"/>
</dbReference>
<dbReference type="GO" id="GO:0015658">
    <property type="term" value="F:branched-chain amino acid transmembrane transporter activity"/>
    <property type="evidence" value="ECO:0007669"/>
    <property type="project" value="TreeGrafter"/>
</dbReference>
<dbReference type="Pfam" id="PF00005">
    <property type="entry name" value="ABC_tran"/>
    <property type="match status" value="1"/>
</dbReference>
<dbReference type="RefSeq" id="WP_174861413.1">
    <property type="nucleotide sequence ID" value="NZ_BIFH01000021.1"/>
</dbReference>
<sequence length="268" mass="28608">MSTESPAGTEPVLRLREVDIDRDEIPVVRGVSLDVAPGAVTVLLGANGAGKTTLMDGIAGLVRTTAGTIELAGRPVQKLPVYKRARAGVGYVEQARTTFRTLTVEQNLLVARAGAGDPDQVYRLFPELARRRTLQAGHLSGGEQQMLVLGRALVTDPKVVLVDEMSLGLAPLIVRRLMRVVGELAAAGLAVLLIEQFANLALDVGTHAYVLRKGRIVHDGPCADLRGRHELLHEYYFGSTTPDRAGPEPADHACDPHPLDTPIGGGTR</sequence>
<dbReference type="GO" id="GO:0016887">
    <property type="term" value="F:ATP hydrolysis activity"/>
    <property type="evidence" value="ECO:0007669"/>
    <property type="project" value="InterPro"/>
</dbReference>
<comment type="caution">
    <text evidence="8">The sequence shown here is derived from an EMBL/GenBank/DDBJ whole genome shotgun (WGS) entry which is preliminary data.</text>
</comment>
<evidence type="ECO:0000256" key="6">
    <source>
        <dbReference type="SAM" id="MobiDB-lite"/>
    </source>
</evidence>
<dbReference type="InterPro" id="IPR052156">
    <property type="entry name" value="BCAA_Transport_ATP-bd_LivF"/>
</dbReference>